<sequence>VEMTIDEQLLAFRGRCPFRMYIPSKPAKYGIKIIMMCDNNSKYMLNAIPYLGLQSSLGIPRNMGKAHHVTKNLSQDYFNTWRNITTDNWFTSIPLTNDLLDNGLTTVGTLRAESKF</sequence>
<feature type="non-terminal residue" evidence="2">
    <location>
        <position position="1"/>
    </location>
</feature>
<gene>
    <name evidence="2" type="ORF">MNOR_LOCUS10835</name>
</gene>
<proteinExistence type="predicted"/>
<reference evidence="2 3" key="1">
    <citation type="submission" date="2024-05" db="EMBL/GenBank/DDBJ databases">
        <authorList>
            <person name="Wallberg A."/>
        </authorList>
    </citation>
    <scope>NUCLEOTIDE SEQUENCE [LARGE SCALE GENOMIC DNA]</scope>
</reference>
<protein>
    <recommendedName>
        <fullName evidence="1">PiggyBac transposable element-derived protein domain-containing protein</fullName>
    </recommendedName>
</protein>
<dbReference type="InterPro" id="IPR029526">
    <property type="entry name" value="PGBD"/>
</dbReference>
<comment type="caution">
    <text evidence="2">The sequence shown here is derived from an EMBL/GenBank/DDBJ whole genome shotgun (WGS) entry which is preliminary data.</text>
</comment>
<feature type="domain" description="PiggyBac transposable element-derived protein" evidence="1">
    <location>
        <begin position="3"/>
        <end position="112"/>
    </location>
</feature>
<dbReference type="Pfam" id="PF13843">
    <property type="entry name" value="DDE_Tnp_1_7"/>
    <property type="match status" value="1"/>
</dbReference>
<feature type="non-terminal residue" evidence="2">
    <location>
        <position position="116"/>
    </location>
</feature>
<name>A0AAV2QB69_MEGNR</name>
<evidence type="ECO:0000313" key="2">
    <source>
        <dbReference type="EMBL" id="CAL4079077.1"/>
    </source>
</evidence>
<evidence type="ECO:0000313" key="3">
    <source>
        <dbReference type="Proteomes" id="UP001497623"/>
    </source>
</evidence>
<keyword evidence="3" id="KW-1185">Reference proteome</keyword>
<dbReference type="Proteomes" id="UP001497623">
    <property type="component" value="Unassembled WGS sequence"/>
</dbReference>
<dbReference type="AlphaFoldDB" id="A0AAV2QB69"/>
<evidence type="ECO:0000259" key="1">
    <source>
        <dbReference type="Pfam" id="PF13843"/>
    </source>
</evidence>
<dbReference type="PANTHER" id="PTHR46599:SF6">
    <property type="entry name" value="DUAL SPECIFICITY PHOSPHATASE 26"/>
    <property type="match status" value="1"/>
</dbReference>
<dbReference type="PANTHER" id="PTHR46599">
    <property type="entry name" value="PIGGYBAC TRANSPOSABLE ELEMENT-DERIVED PROTEIN 4"/>
    <property type="match status" value="1"/>
</dbReference>
<dbReference type="EMBL" id="CAXKWB010005569">
    <property type="protein sequence ID" value="CAL4079077.1"/>
    <property type="molecule type" value="Genomic_DNA"/>
</dbReference>
<accession>A0AAV2QB69</accession>
<organism evidence="2 3">
    <name type="scientific">Meganyctiphanes norvegica</name>
    <name type="common">Northern krill</name>
    <name type="synonym">Thysanopoda norvegica</name>
    <dbReference type="NCBI Taxonomy" id="48144"/>
    <lineage>
        <taxon>Eukaryota</taxon>
        <taxon>Metazoa</taxon>
        <taxon>Ecdysozoa</taxon>
        <taxon>Arthropoda</taxon>
        <taxon>Crustacea</taxon>
        <taxon>Multicrustacea</taxon>
        <taxon>Malacostraca</taxon>
        <taxon>Eumalacostraca</taxon>
        <taxon>Eucarida</taxon>
        <taxon>Euphausiacea</taxon>
        <taxon>Euphausiidae</taxon>
        <taxon>Meganyctiphanes</taxon>
    </lineage>
</organism>